<dbReference type="Proteomes" id="UP000544095">
    <property type="component" value="Unassembled WGS sequence"/>
</dbReference>
<sequence>MAGQVMGKGKSNDYHSDSDSEADDLFFTGVCRSERARQLLRFIAHLEQADSPGHAEITSKLKEKKVEVAWIHGLAQLTSESPTEEQWLKSWDGPKGNVIAWITNNIANWSETMGEGDKKRLTDKGNLLMEESSRRALKQPAADNKDLPTHDDPPAKASDELARVFEMVCLEEAAETSTDTASDQATEENDLSQADKLSERGIIKGIPEQVYEEIEPSQRDAQTGSPEDIVGAHRNSNPQDKPTRSLNQQDPELPPTTVVSKMSEPPRAVAELILEGDRQTIRCWNRFQDYLAREDMLGSALNEQDDQVSPPFKRIDPDPKINAFANWIARRHGLRERDERIARDRGYGIKWKGEKAILFPLDRAVERADRKKARAMGKKVRWELDGAKFE</sequence>
<evidence type="ECO:0000256" key="1">
    <source>
        <dbReference type="SAM" id="MobiDB-lite"/>
    </source>
</evidence>
<protein>
    <submittedName>
        <fullName evidence="2">Uncharacterized protein</fullName>
    </submittedName>
</protein>
<feature type="compositionally biased region" description="Polar residues" evidence="1">
    <location>
        <begin position="175"/>
        <end position="184"/>
    </location>
</feature>
<reference evidence="2 3" key="1">
    <citation type="submission" date="2020-05" db="EMBL/GenBank/DDBJ databases">
        <title>Identification and distribution of gene clusters putatively required for synthesis of sphingolipid metabolism inhibitors in phylogenetically diverse species of the filamentous fungus Fusarium.</title>
        <authorList>
            <person name="Kim H.-S."/>
            <person name="Busman M."/>
            <person name="Brown D.W."/>
            <person name="Divon H."/>
            <person name="Uhlig S."/>
            <person name="Proctor R.H."/>
        </authorList>
    </citation>
    <scope>NUCLEOTIDE SEQUENCE [LARGE SCALE GENOMIC DNA]</scope>
    <source>
        <strain evidence="2 3">NRRL 25211</strain>
    </source>
</reference>
<keyword evidence="3" id="KW-1185">Reference proteome</keyword>
<evidence type="ECO:0000313" key="3">
    <source>
        <dbReference type="Proteomes" id="UP000544095"/>
    </source>
</evidence>
<proteinExistence type="predicted"/>
<comment type="caution">
    <text evidence="2">The sequence shown here is derived from an EMBL/GenBank/DDBJ whole genome shotgun (WGS) entry which is preliminary data.</text>
</comment>
<gene>
    <name evidence="2" type="ORF">FPANT_13891</name>
</gene>
<feature type="compositionally biased region" description="Basic and acidic residues" evidence="1">
    <location>
        <begin position="143"/>
        <end position="156"/>
    </location>
</feature>
<accession>A0A8H5NK74</accession>
<dbReference type="AlphaFoldDB" id="A0A8H5NK74"/>
<feature type="region of interest" description="Disordered" evidence="1">
    <location>
        <begin position="133"/>
        <end position="156"/>
    </location>
</feature>
<feature type="region of interest" description="Disordered" evidence="1">
    <location>
        <begin position="173"/>
        <end position="264"/>
    </location>
</feature>
<evidence type="ECO:0000313" key="2">
    <source>
        <dbReference type="EMBL" id="KAF5569601.1"/>
    </source>
</evidence>
<name>A0A8H5NK74_9HYPO</name>
<organism evidence="2 3">
    <name type="scientific">Fusarium pseudoanthophilum</name>
    <dbReference type="NCBI Taxonomy" id="48495"/>
    <lineage>
        <taxon>Eukaryota</taxon>
        <taxon>Fungi</taxon>
        <taxon>Dikarya</taxon>
        <taxon>Ascomycota</taxon>
        <taxon>Pezizomycotina</taxon>
        <taxon>Sordariomycetes</taxon>
        <taxon>Hypocreomycetidae</taxon>
        <taxon>Hypocreales</taxon>
        <taxon>Nectriaceae</taxon>
        <taxon>Fusarium</taxon>
        <taxon>Fusarium fujikuroi species complex</taxon>
    </lineage>
</organism>
<dbReference type="EMBL" id="JAAOAR010001218">
    <property type="protein sequence ID" value="KAF5569601.1"/>
    <property type="molecule type" value="Genomic_DNA"/>
</dbReference>
<feature type="compositionally biased region" description="Polar residues" evidence="1">
    <location>
        <begin position="234"/>
        <end position="250"/>
    </location>
</feature>